<dbReference type="Proteomes" id="UP001295469">
    <property type="component" value="Chromosome C09"/>
</dbReference>
<name>A0A816J3M4_BRANA</name>
<sequence>MIDSGSDHGGSSRSVVTGGLGWTARFVEFWRRVSHGDGSIGSDLSAVCVDVGLALCLGVSATATCHSYPSRASWALLTKVLARVAQRIVSGTQASAVWSSFPCLCSLRFHRDGGLESPFPGFELSRLLGFGVLVLHLQGHAFCLV</sequence>
<protein>
    <submittedName>
        <fullName evidence="1">(rape) hypothetical protein</fullName>
    </submittedName>
</protein>
<gene>
    <name evidence="1" type="ORF">DARMORV10_C09P36660.1</name>
</gene>
<accession>A0A816J3M4</accession>
<reference evidence="1" key="1">
    <citation type="submission" date="2021-01" db="EMBL/GenBank/DDBJ databases">
        <authorList>
            <consortium name="Genoscope - CEA"/>
            <person name="William W."/>
        </authorList>
    </citation>
    <scope>NUCLEOTIDE SEQUENCE</scope>
</reference>
<dbReference type="AlphaFoldDB" id="A0A816J3M4"/>
<evidence type="ECO:0000313" key="1">
    <source>
        <dbReference type="EMBL" id="CAF1746766.1"/>
    </source>
</evidence>
<proteinExistence type="predicted"/>
<organism evidence="1">
    <name type="scientific">Brassica napus</name>
    <name type="common">Rape</name>
    <dbReference type="NCBI Taxonomy" id="3708"/>
    <lineage>
        <taxon>Eukaryota</taxon>
        <taxon>Viridiplantae</taxon>
        <taxon>Streptophyta</taxon>
        <taxon>Embryophyta</taxon>
        <taxon>Tracheophyta</taxon>
        <taxon>Spermatophyta</taxon>
        <taxon>Magnoliopsida</taxon>
        <taxon>eudicotyledons</taxon>
        <taxon>Gunneridae</taxon>
        <taxon>Pentapetalae</taxon>
        <taxon>rosids</taxon>
        <taxon>malvids</taxon>
        <taxon>Brassicales</taxon>
        <taxon>Brassicaceae</taxon>
        <taxon>Brassiceae</taxon>
        <taxon>Brassica</taxon>
    </lineage>
</organism>
<dbReference type="EMBL" id="HG994373">
    <property type="protein sequence ID" value="CAF1746766.1"/>
    <property type="molecule type" value="Genomic_DNA"/>
</dbReference>